<dbReference type="OrthoDB" id="3692227at2759"/>
<proteinExistence type="predicted"/>
<organism evidence="4 5">
    <name type="scientific">Lophiostoma macrostomum CBS 122681</name>
    <dbReference type="NCBI Taxonomy" id="1314788"/>
    <lineage>
        <taxon>Eukaryota</taxon>
        <taxon>Fungi</taxon>
        <taxon>Dikarya</taxon>
        <taxon>Ascomycota</taxon>
        <taxon>Pezizomycotina</taxon>
        <taxon>Dothideomycetes</taxon>
        <taxon>Pleosporomycetidae</taxon>
        <taxon>Pleosporales</taxon>
        <taxon>Lophiostomataceae</taxon>
        <taxon>Lophiostoma</taxon>
    </lineage>
</organism>
<keyword evidence="2" id="KW-0472">Membrane</keyword>
<dbReference type="AlphaFoldDB" id="A0A6A6SNN1"/>
<feature type="compositionally biased region" description="Basic and acidic residues" evidence="1">
    <location>
        <begin position="64"/>
        <end position="84"/>
    </location>
</feature>
<dbReference type="GO" id="GO:0005262">
    <property type="term" value="F:calcium channel activity"/>
    <property type="evidence" value="ECO:0007669"/>
    <property type="project" value="TreeGrafter"/>
</dbReference>
<dbReference type="PROSITE" id="PS00018">
    <property type="entry name" value="EF_HAND_1"/>
    <property type="match status" value="1"/>
</dbReference>
<feature type="compositionally biased region" description="Basic and acidic residues" evidence="1">
    <location>
        <begin position="1"/>
        <end position="10"/>
    </location>
</feature>
<name>A0A6A6SNN1_9PLEO</name>
<dbReference type="Pfam" id="PF25886">
    <property type="entry name" value="Msy1"/>
    <property type="match status" value="1"/>
</dbReference>
<protein>
    <recommendedName>
        <fullName evidence="3">EF-hand domain-containing protein</fullName>
    </recommendedName>
</protein>
<feature type="transmembrane region" description="Helical" evidence="2">
    <location>
        <begin position="430"/>
        <end position="450"/>
    </location>
</feature>
<keyword evidence="2" id="KW-1133">Transmembrane helix</keyword>
<keyword evidence="2" id="KW-0812">Transmembrane</keyword>
<reference evidence="4" key="1">
    <citation type="journal article" date="2020" name="Stud. Mycol.">
        <title>101 Dothideomycetes genomes: a test case for predicting lifestyles and emergence of pathogens.</title>
        <authorList>
            <person name="Haridas S."/>
            <person name="Albert R."/>
            <person name="Binder M."/>
            <person name="Bloem J."/>
            <person name="Labutti K."/>
            <person name="Salamov A."/>
            <person name="Andreopoulos B."/>
            <person name="Baker S."/>
            <person name="Barry K."/>
            <person name="Bills G."/>
            <person name="Bluhm B."/>
            <person name="Cannon C."/>
            <person name="Castanera R."/>
            <person name="Culley D."/>
            <person name="Daum C."/>
            <person name="Ezra D."/>
            <person name="Gonzalez J."/>
            <person name="Henrissat B."/>
            <person name="Kuo A."/>
            <person name="Liang C."/>
            <person name="Lipzen A."/>
            <person name="Lutzoni F."/>
            <person name="Magnuson J."/>
            <person name="Mondo S."/>
            <person name="Nolan M."/>
            <person name="Ohm R."/>
            <person name="Pangilinan J."/>
            <person name="Park H.-J."/>
            <person name="Ramirez L."/>
            <person name="Alfaro M."/>
            <person name="Sun H."/>
            <person name="Tritt A."/>
            <person name="Yoshinaga Y."/>
            <person name="Zwiers L.-H."/>
            <person name="Turgeon B."/>
            <person name="Goodwin S."/>
            <person name="Spatafora J."/>
            <person name="Crous P."/>
            <person name="Grigoriev I."/>
        </authorList>
    </citation>
    <scope>NUCLEOTIDE SEQUENCE</scope>
    <source>
        <strain evidence="4">CBS 122681</strain>
    </source>
</reference>
<evidence type="ECO:0000313" key="5">
    <source>
        <dbReference type="Proteomes" id="UP000799324"/>
    </source>
</evidence>
<dbReference type="InterPro" id="IPR002048">
    <property type="entry name" value="EF_hand_dom"/>
</dbReference>
<dbReference type="GO" id="GO:0006874">
    <property type="term" value="P:intracellular calcium ion homeostasis"/>
    <property type="evidence" value="ECO:0007669"/>
    <property type="project" value="TreeGrafter"/>
</dbReference>
<dbReference type="GO" id="GO:0016020">
    <property type="term" value="C:membrane"/>
    <property type="evidence" value="ECO:0007669"/>
    <property type="project" value="InterPro"/>
</dbReference>
<feature type="transmembrane region" description="Helical" evidence="2">
    <location>
        <begin position="133"/>
        <end position="154"/>
    </location>
</feature>
<feature type="transmembrane region" description="Helical" evidence="2">
    <location>
        <begin position="101"/>
        <end position="121"/>
    </location>
</feature>
<feature type="domain" description="EF-hand" evidence="3">
    <location>
        <begin position="378"/>
        <end position="413"/>
    </location>
</feature>
<evidence type="ECO:0000256" key="1">
    <source>
        <dbReference type="SAM" id="MobiDB-lite"/>
    </source>
</evidence>
<dbReference type="InterPro" id="IPR058650">
    <property type="entry name" value="Msy1/2-like"/>
</dbReference>
<dbReference type="InterPro" id="IPR006685">
    <property type="entry name" value="MscS_channel_2nd"/>
</dbReference>
<accession>A0A6A6SNN1</accession>
<feature type="compositionally biased region" description="Polar residues" evidence="1">
    <location>
        <begin position="54"/>
        <end position="63"/>
    </location>
</feature>
<feature type="transmembrane region" description="Helical" evidence="2">
    <location>
        <begin position="215"/>
        <end position="238"/>
    </location>
</feature>
<evidence type="ECO:0000313" key="4">
    <source>
        <dbReference type="EMBL" id="KAF2647958.1"/>
    </source>
</evidence>
<dbReference type="InterPro" id="IPR018247">
    <property type="entry name" value="EF_Hand_1_Ca_BS"/>
</dbReference>
<dbReference type="Pfam" id="PF00924">
    <property type="entry name" value="MS_channel_2nd"/>
    <property type="match status" value="1"/>
</dbReference>
<dbReference type="GO" id="GO:0005509">
    <property type="term" value="F:calcium ion binding"/>
    <property type="evidence" value="ECO:0007669"/>
    <property type="project" value="InterPro"/>
</dbReference>
<dbReference type="PANTHER" id="PTHR31323:SF1">
    <property type="entry name" value="MECHANOSENSITIVE ION CHANNEL PROTEIN"/>
    <property type="match status" value="1"/>
</dbReference>
<feature type="transmembrane region" description="Helical" evidence="2">
    <location>
        <begin position="462"/>
        <end position="488"/>
    </location>
</feature>
<gene>
    <name evidence="4" type="ORF">K491DRAFT_722981</name>
</gene>
<evidence type="ECO:0000256" key="2">
    <source>
        <dbReference type="SAM" id="Phobius"/>
    </source>
</evidence>
<feature type="region of interest" description="Disordered" evidence="1">
    <location>
        <begin position="1"/>
        <end position="84"/>
    </location>
</feature>
<evidence type="ECO:0000259" key="3">
    <source>
        <dbReference type="PROSITE" id="PS50222"/>
    </source>
</evidence>
<dbReference type="PANTHER" id="PTHR31323">
    <property type="entry name" value="MECHANOSENSITIVE ION CHANNEL PROTEIN MSY2"/>
    <property type="match status" value="1"/>
</dbReference>
<sequence>MSEIQDERKSTRTPSLRQRALNASARNSTIENPTAPAVSDQPNEKTAVFEQCNELESQTSNKDPSLKGEGEASSEEAKEPKPKEQRERLGQIIARVRASTWWLLGALLLAIPLAIFATALSGKNIDGIRITGLFVWLEIFWTSGWLIYFFVWFVGKGWYALCQGGLEKWEDIFLDTAWSQRAFILSLVTYGSSWVICRFGDGTCNAYWLHVLRKVLLASIPALGIFLIKDLLLEVIMIRQAMRMVEGKQALVLRQFEAFRLMFSGDQSEETFRHKIFLWCNQAWLGVQGKNGGIFLRKKTPPTDDFGSMLQRYIEGEGKDDDFDRDGKIFVDVVRDTCRTNYTTMFTDEDGEVMEDFDESFFQFILDQPHKDSSLLNGKPLTAKEMLNMMDRDGNGHVSIAEWVEANAENILAFRDINKSIRGIKSAAKAVNIVISCLLLCVVAIIYAAFFTKNLTSYLTPIWTTVTGLSFALSGTVTEFITACSFVFSKQPYDIGDRVVIEEKDLIVDEICLLYTVFHRRSDGAVEQIAHQKVSDAWITNLSRSKSLSVKEVATIPNSVSTVTKSDLDQHQEELKKFINEHPVRSRYLKAHDFQVSLQSGKGGGRELVADIKLQDLVVRREDILASVRNAVRDKMEELVRPQLVTQ</sequence>
<dbReference type="PROSITE" id="PS50222">
    <property type="entry name" value="EF_HAND_2"/>
    <property type="match status" value="1"/>
</dbReference>
<dbReference type="Proteomes" id="UP000799324">
    <property type="component" value="Unassembled WGS sequence"/>
</dbReference>
<dbReference type="EMBL" id="MU004568">
    <property type="protein sequence ID" value="KAF2647958.1"/>
    <property type="molecule type" value="Genomic_DNA"/>
</dbReference>
<keyword evidence="5" id="KW-1185">Reference proteome</keyword>